<dbReference type="SUPFAM" id="SSF52980">
    <property type="entry name" value="Restriction endonuclease-like"/>
    <property type="match status" value="1"/>
</dbReference>
<dbReference type="PANTHER" id="PTHR34107">
    <property type="entry name" value="SLL0198 PROTEIN-RELATED"/>
    <property type="match status" value="1"/>
</dbReference>
<sequence>MQWCDVLSDPCLRNLPYKIELNEWGKIEMSPASNRHGFAQSEIGFLLRKTLPEGKTITECAIRTTDGVKVAGVAWGSKAFFERQSIAQDPFDEAPEICVEIVSPSNSDAEMQRKIDLYLGQGAREVWVVDLEGNCRFFGRDGEQEKTEFGISVSMVFH</sequence>
<dbReference type="PANTHER" id="PTHR34107:SF1">
    <property type="entry name" value="SLL0198 PROTEIN"/>
    <property type="match status" value="1"/>
</dbReference>
<dbReference type="Gene3D" id="3.90.1570.10">
    <property type="entry name" value="tt1808, chain A"/>
    <property type="match status" value="1"/>
</dbReference>
<dbReference type="Pfam" id="PF05685">
    <property type="entry name" value="Uma2"/>
    <property type="match status" value="1"/>
</dbReference>
<evidence type="ECO:0000259" key="1">
    <source>
        <dbReference type="Pfam" id="PF05685"/>
    </source>
</evidence>
<dbReference type="GO" id="GO:0004519">
    <property type="term" value="F:endonuclease activity"/>
    <property type="evidence" value="ECO:0007669"/>
    <property type="project" value="UniProtKB-KW"/>
</dbReference>
<reference evidence="2" key="1">
    <citation type="submission" date="2019-02" db="EMBL/GenBank/DDBJ databases">
        <authorList>
            <person name="Gruber-Vodicka R. H."/>
            <person name="Seah K. B. B."/>
        </authorList>
    </citation>
    <scope>NUCLEOTIDE SEQUENCE</scope>
    <source>
        <strain evidence="2">BECK_BZ131</strain>
    </source>
</reference>
<evidence type="ECO:0000313" key="2">
    <source>
        <dbReference type="EMBL" id="VFJ66287.1"/>
    </source>
</evidence>
<keyword evidence="2" id="KW-0378">Hydrolase</keyword>
<dbReference type="InterPro" id="IPR012296">
    <property type="entry name" value="Nuclease_put_TT1808"/>
</dbReference>
<dbReference type="EMBL" id="CAADFE010000009">
    <property type="protein sequence ID" value="VFJ66287.1"/>
    <property type="molecule type" value="Genomic_DNA"/>
</dbReference>
<name>A0A450TGG5_9GAMM</name>
<proteinExistence type="predicted"/>
<accession>A0A450TGG5</accession>
<dbReference type="CDD" id="cd06260">
    <property type="entry name" value="DUF820-like"/>
    <property type="match status" value="1"/>
</dbReference>
<keyword evidence="2" id="KW-0540">Nuclease</keyword>
<keyword evidence="2" id="KW-0255">Endonuclease</keyword>
<organism evidence="2">
    <name type="scientific">Candidatus Kentrum sp. FW</name>
    <dbReference type="NCBI Taxonomy" id="2126338"/>
    <lineage>
        <taxon>Bacteria</taxon>
        <taxon>Pseudomonadati</taxon>
        <taxon>Pseudomonadota</taxon>
        <taxon>Gammaproteobacteria</taxon>
        <taxon>Candidatus Kentrum</taxon>
    </lineage>
</organism>
<feature type="domain" description="Putative restriction endonuclease" evidence="1">
    <location>
        <begin position="18"/>
        <end position="134"/>
    </location>
</feature>
<protein>
    <submittedName>
        <fullName evidence="2">Endonuclease, Uma2 family (Restriction endonuclease fold)</fullName>
    </submittedName>
</protein>
<dbReference type="InterPro" id="IPR008538">
    <property type="entry name" value="Uma2"/>
</dbReference>
<gene>
    <name evidence="2" type="ORF">BECKFW1821C_GA0114237_100920</name>
</gene>
<dbReference type="AlphaFoldDB" id="A0A450TGG5"/>
<dbReference type="InterPro" id="IPR011335">
    <property type="entry name" value="Restrct_endonuc-II-like"/>
</dbReference>